<comment type="caution">
    <text evidence="2">The sequence shown here is derived from an EMBL/GenBank/DDBJ whole genome shotgun (WGS) entry which is preliminary data.</text>
</comment>
<dbReference type="EMBL" id="WTPX01000013">
    <property type="protein sequence ID" value="NNJ24647.1"/>
    <property type="molecule type" value="Genomic_DNA"/>
</dbReference>
<gene>
    <name evidence="2" type="ORF">LzC2_07060</name>
</gene>
<evidence type="ECO:0000259" key="1">
    <source>
        <dbReference type="Pfam" id="PF03235"/>
    </source>
</evidence>
<accession>A0ABX1VBH6</accession>
<reference evidence="2 3" key="1">
    <citation type="journal article" date="2020" name="Syst. Appl. Microbiol.">
        <title>Alienimonas chondri sp. nov., a novel planctomycete isolated from the biofilm of the red alga Chondrus crispus.</title>
        <authorList>
            <person name="Vitorino I."/>
            <person name="Albuquerque L."/>
            <person name="Wiegand S."/>
            <person name="Kallscheuer N."/>
            <person name="da Costa M.S."/>
            <person name="Lobo-da-Cunha A."/>
            <person name="Jogler C."/>
            <person name="Lage O.M."/>
        </authorList>
    </citation>
    <scope>NUCLEOTIDE SEQUENCE [LARGE SCALE GENOMIC DNA]</scope>
    <source>
        <strain evidence="2 3">LzC2</strain>
    </source>
</reference>
<keyword evidence="3" id="KW-1185">Reference proteome</keyword>
<organism evidence="2 3">
    <name type="scientific">Alienimonas chondri</name>
    <dbReference type="NCBI Taxonomy" id="2681879"/>
    <lineage>
        <taxon>Bacteria</taxon>
        <taxon>Pseudomonadati</taxon>
        <taxon>Planctomycetota</taxon>
        <taxon>Planctomycetia</taxon>
        <taxon>Planctomycetales</taxon>
        <taxon>Planctomycetaceae</taxon>
        <taxon>Alienimonas</taxon>
    </lineage>
</organism>
<evidence type="ECO:0000313" key="2">
    <source>
        <dbReference type="EMBL" id="NNJ24647.1"/>
    </source>
</evidence>
<sequence>MYQTGGTIKETLEAVQQTKYVLPAIQREFVWKPEQIARLFDSLMQGYPFGTFLYWKVDAANSDKYKFYSFVCNYHERDDPHCPQLPVFHGTELTAVLDGQQRLTALNIGLCGSMAWRLPYKWKSNPNAYPERRLYLDLLADRDDADETGEKFRFEFLTEERAASKNEDECWFKVSDILGMESGPPMLDWLSDRLPQKKSTQAFKVLHHLHRVVHDQHLISYYEEKSQNLEKVLNIFIRMNSGGTVLSYSDLLLSIAVAQWSGDARKEIHDLVDELNATGEGFAFSKDLVLKAGLMLADIGSVNFQVQNFNRENMEILERRWPDVKRSLKLAAQLLAAFGFNEKTLRADSSVLPLAYYLRHRKLDEKYLSHSKYDEDRAAIRTWLIRSLLKASGIWGSGLSTLLTAIRDTIKTHGSESFPARKLYEDMAKRGKSLHFAEEEIDELVEMRYGDKRLFSLLTLLFPFVDVTHHHFHVDHVFPKSRFTNAKLKKEGVLEEDVDEFKEMADSLPNLQLLEGAENVEKQASMPSTWMDGAMSAPARTNYCDNHLLGVVPETLTDFRTFYDARRDALRSRIVQLLATRETDAPPPAEV</sequence>
<dbReference type="Pfam" id="PF03235">
    <property type="entry name" value="GmrSD_N"/>
    <property type="match status" value="1"/>
</dbReference>
<dbReference type="PANTHER" id="PTHR37292:SF2">
    <property type="entry name" value="DUF262 DOMAIN-CONTAINING PROTEIN"/>
    <property type="match status" value="1"/>
</dbReference>
<name>A0ABX1VBH6_9PLAN</name>
<dbReference type="InterPro" id="IPR004919">
    <property type="entry name" value="GmrSD_N"/>
</dbReference>
<evidence type="ECO:0000313" key="3">
    <source>
        <dbReference type="Proteomes" id="UP000609651"/>
    </source>
</evidence>
<protein>
    <recommendedName>
        <fullName evidence="1">GmrSD restriction endonucleases N-terminal domain-containing protein</fullName>
    </recommendedName>
</protein>
<dbReference type="RefSeq" id="WP_171183842.1">
    <property type="nucleotide sequence ID" value="NZ_WTPX01000013.1"/>
</dbReference>
<dbReference type="PANTHER" id="PTHR37292">
    <property type="entry name" value="VNG6097C"/>
    <property type="match status" value="1"/>
</dbReference>
<proteinExistence type="predicted"/>
<dbReference type="Proteomes" id="UP000609651">
    <property type="component" value="Unassembled WGS sequence"/>
</dbReference>
<feature type="domain" description="GmrSD restriction endonucleases N-terminal" evidence="1">
    <location>
        <begin position="15"/>
        <end position="254"/>
    </location>
</feature>